<dbReference type="Proteomes" id="UP001501074">
    <property type="component" value="Unassembled WGS sequence"/>
</dbReference>
<comment type="caution">
    <text evidence="2">The sequence shown here is derived from an EMBL/GenBank/DDBJ whole genome shotgun (WGS) entry which is preliminary data.</text>
</comment>
<evidence type="ECO:0000256" key="1">
    <source>
        <dbReference type="SAM" id="MobiDB-lite"/>
    </source>
</evidence>
<evidence type="ECO:0000313" key="3">
    <source>
        <dbReference type="Proteomes" id="UP001501074"/>
    </source>
</evidence>
<sequence>MENPEGIRISFLRPKEAGGSEELAGHRPNDRFCAETTQGRWAVGCTTGVTGY</sequence>
<feature type="compositionally biased region" description="Basic and acidic residues" evidence="1">
    <location>
        <begin position="13"/>
        <end position="28"/>
    </location>
</feature>
<keyword evidence="3" id="KW-1185">Reference proteome</keyword>
<evidence type="ECO:0000313" key="2">
    <source>
        <dbReference type="EMBL" id="GAA3628739.1"/>
    </source>
</evidence>
<organism evidence="2 3">
    <name type="scientific">Kineosporia mesophila</name>
    <dbReference type="NCBI Taxonomy" id="566012"/>
    <lineage>
        <taxon>Bacteria</taxon>
        <taxon>Bacillati</taxon>
        <taxon>Actinomycetota</taxon>
        <taxon>Actinomycetes</taxon>
        <taxon>Kineosporiales</taxon>
        <taxon>Kineosporiaceae</taxon>
        <taxon>Kineosporia</taxon>
    </lineage>
</organism>
<protein>
    <submittedName>
        <fullName evidence="2">Uncharacterized protein</fullName>
    </submittedName>
</protein>
<accession>A0ABP7ABG3</accession>
<reference evidence="3" key="1">
    <citation type="journal article" date="2019" name="Int. J. Syst. Evol. Microbiol.">
        <title>The Global Catalogue of Microorganisms (GCM) 10K type strain sequencing project: providing services to taxonomists for standard genome sequencing and annotation.</title>
        <authorList>
            <consortium name="The Broad Institute Genomics Platform"/>
            <consortium name="The Broad Institute Genome Sequencing Center for Infectious Disease"/>
            <person name="Wu L."/>
            <person name="Ma J."/>
        </authorList>
    </citation>
    <scope>NUCLEOTIDE SEQUENCE [LARGE SCALE GENOMIC DNA]</scope>
    <source>
        <strain evidence="3">JCM 16902</strain>
    </source>
</reference>
<dbReference type="EMBL" id="BAAAZO010000010">
    <property type="protein sequence ID" value="GAA3628739.1"/>
    <property type="molecule type" value="Genomic_DNA"/>
</dbReference>
<gene>
    <name evidence="2" type="ORF">GCM10022223_52780</name>
</gene>
<proteinExistence type="predicted"/>
<name>A0ABP7ABG3_9ACTN</name>
<feature type="region of interest" description="Disordered" evidence="1">
    <location>
        <begin position="1"/>
        <end position="28"/>
    </location>
</feature>